<keyword evidence="5" id="KW-0547">Nucleotide-binding</keyword>
<dbReference type="GO" id="GO:0005524">
    <property type="term" value="F:ATP binding"/>
    <property type="evidence" value="ECO:0007669"/>
    <property type="project" value="UniProtKB-KW"/>
</dbReference>
<feature type="transmembrane region" description="Helical" evidence="9">
    <location>
        <begin position="66"/>
        <end position="90"/>
    </location>
</feature>
<evidence type="ECO:0000313" key="11">
    <source>
        <dbReference type="EMBL" id="KNX39258.1"/>
    </source>
</evidence>
<comment type="catalytic activity">
    <reaction evidence="1">
        <text>ATP + protein L-histidine = ADP + protein N-phospho-L-histidine.</text>
        <dbReference type="EC" id="2.7.13.3"/>
    </reaction>
</comment>
<dbReference type="EC" id="2.7.13.3" evidence="2"/>
<keyword evidence="4" id="KW-0808">Transferase</keyword>
<keyword evidence="9" id="KW-0472">Membrane</keyword>
<evidence type="ECO:0000256" key="5">
    <source>
        <dbReference type="ARBA" id="ARBA00022741"/>
    </source>
</evidence>
<feature type="transmembrane region" description="Helical" evidence="9">
    <location>
        <begin position="102"/>
        <end position="121"/>
    </location>
</feature>
<dbReference type="InterPro" id="IPR011712">
    <property type="entry name" value="Sig_transdc_His_kin_sub3_dim/P"/>
</dbReference>
<evidence type="ECO:0000256" key="6">
    <source>
        <dbReference type="ARBA" id="ARBA00022777"/>
    </source>
</evidence>
<proteinExistence type="predicted"/>
<dbReference type="PANTHER" id="PTHR24421:SF10">
    <property type="entry name" value="NITRATE_NITRITE SENSOR PROTEIN NARQ"/>
    <property type="match status" value="1"/>
</dbReference>
<evidence type="ECO:0000256" key="8">
    <source>
        <dbReference type="ARBA" id="ARBA00023012"/>
    </source>
</evidence>
<reference evidence="12" key="1">
    <citation type="submission" date="2015-03" db="EMBL/GenBank/DDBJ databases">
        <title>Luteipulveratus halotolerans sp. nov., a novel actinobacterium (Dermacoccaceae) from Sarawak, Malaysia.</title>
        <authorList>
            <person name="Juboi H."/>
            <person name="Basik A."/>
            <person name="Shamsul S.S."/>
            <person name="Arnold P."/>
            <person name="Schmitt E.K."/>
            <person name="Sanglier J.-J."/>
            <person name="Yeo T."/>
        </authorList>
    </citation>
    <scope>NUCLEOTIDE SEQUENCE [LARGE SCALE GENOMIC DNA]</scope>
    <source>
        <strain evidence="12">C296001</strain>
    </source>
</reference>
<dbReference type="Proteomes" id="UP000037397">
    <property type="component" value="Unassembled WGS sequence"/>
</dbReference>
<evidence type="ECO:0000313" key="12">
    <source>
        <dbReference type="Proteomes" id="UP000037397"/>
    </source>
</evidence>
<evidence type="ECO:0000256" key="2">
    <source>
        <dbReference type="ARBA" id="ARBA00012438"/>
    </source>
</evidence>
<dbReference type="InterPro" id="IPR036890">
    <property type="entry name" value="HATPase_C_sf"/>
</dbReference>
<dbReference type="InterPro" id="IPR050482">
    <property type="entry name" value="Sensor_HK_TwoCompSys"/>
</dbReference>
<gene>
    <name evidence="11" type="ORF">VV01_06825</name>
</gene>
<keyword evidence="6" id="KW-0418">Kinase</keyword>
<keyword evidence="9" id="KW-0812">Transmembrane</keyword>
<organism evidence="11 12">
    <name type="scientific">Luteipulveratus halotolerans</name>
    <dbReference type="NCBI Taxonomy" id="1631356"/>
    <lineage>
        <taxon>Bacteria</taxon>
        <taxon>Bacillati</taxon>
        <taxon>Actinomycetota</taxon>
        <taxon>Actinomycetes</taxon>
        <taxon>Micrococcales</taxon>
        <taxon>Dermacoccaceae</taxon>
        <taxon>Luteipulveratus</taxon>
    </lineage>
</organism>
<evidence type="ECO:0000256" key="4">
    <source>
        <dbReference type="ARBA" id="ARBA00022679"/>
    </source>
</evidence>
<dbReference type="Pfam" id="PF07730">
    <property type="entry name" value="HisKA_3"/>
    <property type="match status" value="1"/>
</dbReference>
<sequence>MSRRRRVWGEVWRLGLGGFCGVIAWLGVMAEGRTRFYQDGDLWPFVDLALGALSLVVLLYRRRWPWAVATVLAVISAFALSPVGAGGIAMISLCTHRNWRQIVPTGVIWTVAGIVFAVIFPSDDTFTDRLTNLVFAVLASAFCIAAGLAIGARRELVAGLRERVETAEREQSLRVAQSKVAERARIAREMHDVLAHRISLVAMHSGALTYREDLSRDEVREAAAVIQSNAHTALTELREVLGVLRATDQDDARPEAPQPILGDLPDLIDAARMAGTDVRLDLAADVASMPEVLSRNAFRIIQEGLTNARKHAPGQPVTIAVHGEAGDRLSLEVTNPVPHEDTATAVPGAGLGLLGLTERAVLSGGELRYGVDRKQDFTLSAWLPWST</sequence>
<dbReference type="GO" id="GO:0000155">
    <property type="term" value="F:phosphorelay sensor kinase activity"/>
    <property type="evidence" value="ECO:0007669"/>
    <property type="project" value="InterPro"/>
</dbReference>
<dbReference type="AlphaFoldDB" id="A0A0L6CNZ0"/>
<keyword evidence="9" id="KW-1133">Transmembrane helix</keyword>
<feature type="domain" description="Signal transduction histidine kinase subgroup 3 dimerisation and phosphoacceptor" evidence="10">
    <location>
        <begin position="182"/>
        <end position="247"/>
    </location>
</feature>
<evidence type="ECO:0000256" key="9">
    <source>
        <dbReference type="SAM" id="Phobius"/>
    </source>
</evidence>
<feature type="transmembrane region" description="Helical" evidence="9">
    <location>
        <begin position="12"/>
        <end position="30"/>
    </location>
</feature>
<evidence type="ECO:0000256" key="1">
    <source>
        <dbReference type="ARBA" id="ARBA00000085"/>
    </source>
</evidence>
<evidence type="ECO:0000259" key="10">
    <source>
        <dbReference type="Pfam" id="PF07730"/>
    </source>
</evidence>
<dbReference type="SUPFAM" id="SSF55874">
    <property type="entry name" value="ATPase domain of HSP90 chaperone/DNA topoisomerase II/histidine kinase"/>
    <property type="match status" value="1"/>
</dbReference>
<dbReference type="STRING" id="1631356.VV01_06825"/>
<keyword evidence="3" id="KW-0597">Phosphoprotein</keyword>
<keyword evidence="8" id="KW-0902">Two-component regulatory system</keyword>
<dbReference type="EMBL" id="LAIR01000002">
    <property type="protein sequence ID" value="KNX39258.1"/>
    <property type="molecule type" value="Genomic_DNA"/>
</dbReference>
<dbReference type="PANTHER" id="PTHR24421">
    <property type="entry name" value="NITRATE/NITRITE SENSOR PROTEIN NARX-RELATED"/>
    <property type="match status" value="1"/>
</dbReference>
<dbReference type="GO" id="GO:0046983">
    <property type="term" value="F:protein dimerization activity"/>
    <property type="evidence" value="ECO:0007669"/>
    <property type="project" value="InterPro"/>
</dbReference>
<dbReference type="Gene3D" id="1.20.5.1930">
    <property type="match status" value="1"/>
</dbReference>
<evidence type="ECO:0000256" key="3">
    <source>
        <dbReference type="ARBA" id="ARBA00022553"/>
    </source>
</evidence>
<evidence type="ECO:0000256" key="7">
    <source>
        <dbReference type="ARBA" id="ARBA00022840"/>
    </source>
</evidence>
<keyword evidence="7" id="KW-0067">ATP-binding</keyword>
<feature type="transmembrane region" description="Helical" evidence="9">
    <location>
        <begin position="133"/>
        <end position="152"/>
    </location>
</feature>
<accession>A0A0L6CNZ0</accession>
<dbReference type="GO" id="GO:0016020">
    <property type="term" value="C:membrane"/>
    <property type="evidence" value="ECO:0007669"/>
    <property type="project" value="InterPro"/>
</dbReference>
<keyword evidence="12" id="KW-1185">Reference proteome</keyword>
<dbReference type="PATRIC" id="fig|1631356.3.peg.1311"/>
<protein>
    <recommendedName>
        <fullName evidence="2">histidine kinase</fullName>
        <ecNumber evidence="2">2.7.13.3</ecNumber>
    </recommendedName>
</protein>
<dbReference type="Gene3D" id="3.30.565.10">
    <property type="entry name" value="Histidine kinase-like ATPase, C-terminal domain"/>
    <property type="match status" value="1"/>
</dbReference>
<comment type="caution">
    <text evidence="11">The sequence shown here is derived from an EMBL/GenBank/DDBJ whole genome shotgun (WGS) entry which is preliminary data.</text>
</comment>
<name>A0A0L6CNZ0_9MICO</name>
<feature type="transmembrane region" description="Helical" evidence="9">
    <location>
        <begin position="42"/>
        <end position="60"/>
    </location>
</feature>